<evidence type="ECO:0000256" key="2">
    <source>
        <dbReference type="ARBA" id="ARBA00022692"/>
    </source>
</evidence>
<organism evidence="6 7">
    <name type="scientific">Staphylococcus gallinarum</name>
    <dbReference type="NCBI Taxonomy" id="1293"/>
    <lineage>
        <taxon>Bacteria</taxon>
        <taxon>Bacillati</taxon>
        <taxon>Bacillota</taxon>
        <taxon>Bacilli</taxon>
        <taxon>Bacillales</taxon>
        <taxon>Staphylococcaceae</taxon>
        <taxon>Staphylococcus</taxon>
    </lineage>
</organism>
<dbReference type="Gene3D" id="1.20.1560.10">
    <property type="entry name" value="ABC transporter type 1, transmembrane domain"/>
    <property type="match status" value="1"/>
</dbReference>
<dbReference type="InterPro" id="IPR011527">
    <property type="entry name" value="ABC1_TM_dom"/>
</dbReference>
<feature type="domain" description="ABC transmembrane type-1" evidence="5">
    <location>
        <begin position="1"/>
        <end position="60"/>
    </location>
</feature>
<dbReference type="EMBL" id="UHDK01000001">
    <property type="protein sequence ID" value="SUM33928.1"/>
    <property type="molecule type" value="Genomic_DNA"/>
</dbReference>
<keyword evidence="4" id="KW-0472">Membrane</keyword>
<dbReference type="GO" id="GO:0140359">
    <property type="term" value="F:ABC-type transporter activity"/>
    <property type="evidence" value="ECO:0007669"/>
    <property type="project" value="InterPro"/>
</dbReference>
<evidence type="ECO:0000313" key="6">
    <source>
        <dbReference type="EMBL" id="SUM33928.1"/>
    </source>
</evidence>
<dbReference type="InterPro" id="IPR036640">
    <property type="entry name" value="ABC1_TM_sf"/>
</dbReference>
<keyword evidence="6" id="KW-0547">Nucleotide-binding</keyword>
<dbReference type="AlphaFoldDB" id="A0A380FIG0"/>
<dbReference type="GO" id="GO:0016787">
    <property type="term" value="F:hydrolase activity"/>
    <property type="evidence" value="ECO:0007669"/>
    <property type="project" value="UniProtKB-KW"/>
</dbReference>
<dbReference type="GO" id="GO:0005524">
    <property type="term" value="F:ATP binding"/>
    <property type="evidence" value="ECO:0007669"/>
    <property type="project" value="UniProtKB-KW"/>
</dbReference>
<keyword evidence="2" id="KW-0812">Transmembrane</keyword>
<gene>
    <name evidence="6" type="ORF">NCTC12195_03436</name>
</gene>
<proteinExistence type="predicted"/>
<keyword evidence="6" id="KW-0378">Hydrolase</keyword>
<dbReference type="SUPFAM" id="SSF90123">
    <property type="entry name" value="ABC transporter transmembrane region"/>
    <property type="match status" value="1"/>
</dbReference>
<comment type="subcellular location">
    <subcellularLocation>
        <location evidence="1">Cell membrane</location>
        <topology evidence="1">Multi-pass membrane protein</topology>
    </subcellularLocation>
</comment>
<name>A0A380FIG0_STAGA</name>
<keyword evidence="3" id="KW-1133">Transmembrane helix</keyword>
<protein>
    <submittedName>
        <fullName evidence="6">ABC transporter ATP-binding protein</fullName>
        <ecNumber evidence="6">3.6.3.-</ecNumber>
    </submittedName>
</protein>
<evidence type="ECO:0000259" key="5">
    <source>
        <dbReference type="PROSITE" id="PS50929"/>
    </source>
</evidence>
<dbReference type="EC" id="3.6.3.-" evidence="6"/>
<keyword evidence="6" id="KW-0067">ATP-binding</keyword>
<dbReference type="Proteomes" id="UP000255277">
    <property type="component" value="Unassembled WGS sequence"/>
</dbReference>
<evidence type="ECO:0000256" key="1">
    <source>
        <dbReference type="ARBA" id="ARBA00004651"/>
    </source>
</evidence>
<dbReference type="GO" id="GO:0005886">
    <property type="term" value="C:plasma membrane"/>
    <property type="evidence" value="ECO:0007669"/>
    <property type="project" value="UniProtKB-SubCell"/>
</dbReference>
<accession>A0A380FIG0</accession>
<sequence>MSVIKSFAIEDNEEKNFDRHNRHFLDRAFKHTRWNAYSFSAINTVTDIGPIIVIGVGALFCDYRKYYSWYFGCICELLRTTIWTAPSISFFIYNINSKFRVYGSCISINGMKDTI</sequence>
<evidence type="ECO:0000256" key="3">
    <source>
        <dbReference type="ARBA" id="ARBA00022989"/>
    </source>
</evidence>
<reference evidence="6 7" key="1">
    <citation type="submission" date="2018-06" db="EMBL/GenBank/DDBJ databases">
        <authorList>
            <consortium name="Pathogen Informatics"/>
            <person name="Doyle S."/>
        </authorList>
    </citation>
    <scope>NUCLEOTIDE SEQUENCE [LARGE SCALE GENOMIC DNA]</scope>
    <source>
        <strain evidence="6 7">NCTC12195</strain>
    </source>
</reference>
<evidence type="ECO:0000256" key="4">
    <source>
        <dbReference type="ARBA" id="ARBA00023136"/>
    </source>
</evidence>
<evidence type="ECO:0000313" key="7">
    <source>
        <dbReference type="Proteomes" id="UP000255277"/>
    </source>
</evidence>
<dbReference type="PROSITE" id="PS50929">
    <property type="entry name" value="ABC_TM1F"/>
    <property type="match status" value="1"/>
</dbReference>